<evidence type="ECO:0000313" key="1">
    <source>
        <dbReference type="EMBL" id="MDR7375476.1"/>
    </source>
</evidence>
<accession>A0ABU2C2C0</accession>
<evidence type="ECO:0000313" key="2">
    <source>
        <dbReference type="Proteomes" id="UP001180487"/>
    </source>
</evidence>
<proteinExistence type="predicted"/>
<comment type="caution">
    <text evidence="1">The sequence shown here is derived from an EMBL/GenBank/DDBJ whole genome shotgun (WGS) entry which is preliminary data.</text>
</comment>
<dbReference type="RefSeq" id="WP_310369728.1">
    <property type="nucleotide sequence ID" value="NZ_JAVDXT010000001.1"/>
</dbReference>
<gene>
    <name evidence="1" type="ORF">J2X19_000134</name>
</gene>
<keyword evidence="2" id="KW-1185">Reference proteome</keyword>
<protein>
    <submittedName>
        <fullName evidence="1">Uncharacterized protein</fullName>
    </submittedName>
</protein>
<organism evidence="1 2">
    <name type="scientific">Rhodoferax ferrireducens</name>
    <dbReference type="NCBI Taxonomy" id="192843"/>
    <lineage>
        <taxon>Bacteria</taxon>
        <taxon>Pseudomonadati</taxon>
        <taxon>Pseudomonadota</taxon>
        <taxon>Betaproteobacteria</taxon>
        <taxon>Burkholderiales</taxon>
        <taxon>Comamonadaceae</taxon>
        <taxon>Rhodoferax</taxon>
    </lineage>
</organism>
<reference evidence="1 2" key="1">
    <citation type="submission" date="2023-07" db="EMBL/GenBank/DDBJ databases">
        <title>Sorghum-associated microbial communities from plants grown in Nebraska, USA.</title>
        <authorList>
            <person name="Schachtman D."/>
        </authorList>
    </citation>
    <scope>NUCLEOTIDE SEQUENCE [LARGE SCALE GENOMIC DNA]</scope>
    <source>
        <strain evidence="1 2">BE313</strain>
    </source>
</reference>
<dbReference type="Proteomes" id="UP001180487">
    <property type="component" value="Unassembled WGS sequence"/>
</dbReference>
<name>A0ABU2C2C0_9BURK</name>
<dbReference type="EMBL" id="JAVDXT010000001">
    <property type="protein sequence ID" value="MDR7375476.1"/>
    <property type="molecule type" value="Genomic_DNA"/>
</dbReference>
<sequence>MSSDALDEARERRQLVLVASELGISMEELDQLEFALDEDSSDDGLVYSVTVRFEEGNPPDIMSKIRGLDSGNYVYLNAGLFDESNESDESEE</sequence>